<keyword evidence="4 10" id="KW-0028">Amino-acid biosynthesis</keyword>
<dbReference type="PROSITE" id="PS00770">
    <property type="entry name" value="AA_TRANSFER_CLASS_4"/>
    <property type="match status" value="1"/>
</dbReference>
<protein>
    <recommendedName>
        <fullName evidence="10">Branched-chain-amino-acid aminotransferase</fullName>
        <ecNumber evidence="10">2.6.1.42</ecNumber>
    </recommendedName>
</protein>
<dbReference type="AlphaFoldDB" id="A0AAV9J0S2"/>
<dbReference type="PANTHER" id="PTHR11825">
    <property type="entry name" value="SUBGROUP IIII AMINOTRANSFERASE"/>
    <property type="match status" value="1"/>
</dbReference>
<comment type="catalytic activity">
    <reaction evidence="10">
        <text>L-leucine + 2-oxoglutarate = 4-methyl-2-oxopentanoate + L-glutamate</text>
        <dbReference type="Rhea" id="RHEA:18321"/>
        <dbReference type="ChEBI" id="CHEBI:16810"/>
        <dbReference type="ChEBI" id="CHEBI:17865"/>
        <dbReference type="ChEBI" id="CHEBI:29985"/>
        <dbReference type="ChEBI" id="CHEBI:57427"/>
        <dbReference type="EC" id="2.6.1.42"/>
    </reaction>
</comment>
<name>A0AAV9J0S2_CYACA</name>
<dbReference type="Proteomes" id="UP001301350">
    <property type="component" value="Unassembled WGS sequence"/>
</dbReference>
<evidence type="ECO:0000256" key="7">
    <source>
        <dbReference type="ARBA" id="ARBA00023304"/>
    </source>
</evidence>
<dbReference type="EMBL" id="JANCYW010000016">
    <property type="protein sequence ID" value="KAK4538187.1"/>
    <property type="molecule type" value="Genomic_DNA"/>
</dbReference>
<comment type="similarity">
    <text evidence="2 8">Belongs to the class-IV pyridoxal-phosphate-dependent aminotransferase family.</text>
</comment>
<evidence type="ECO:0000256" key="10">
    <source>
        <dbReference type="RuleBase" id="RU004517"/>
    </source>
</evidence>
<evidence type="ECO:0000256" key="5">
    <source>
        <dbReference type="ARBA" id="ARBA00022679"/>
    </source>
</evidence>
<dbReference type="SUPFAM" id="SSF56752">
    <property type="entry name" value="D-aminoacid aminotransferase-like PLP-dependent enzymes"/>
    <property type="match status" value="1"/>
</dbReference>
<evidence type="ECO:0000256" key="2">
    <source>
        <dbReference type="ARBA" id="ARBA00009320"/>
    </source>
</evidence>
<keyword evidence="3 10" id="KW-0032">Aminotransferase</keyword>
<dbReference type="InterPro" id="IPR001544">
    <property type="entry name" value="Aminotrans_IV"/>
</dbReference>
<dbReference type="CDD" id="cd01557">
    <property type="entry name" value="BCAT_beta_family"/>
    <property type="match status" value="1"/>
</dbReference>
<dbReference type="NCBIfam" id="TIGR01123">
    <property type="entry name" value="ilvE_II"/>
    <property type="match status" value="1"/>
</dbReference>
<dbReference type="EC" id="2.6.1.42" evidence="10"/>
<dbReference type="PANTHER" id="PTHR11825:SF44">
    <property type="entry name" value="BRANCHED-CHAIN-AMINO-ACID AMINOTRANSFERASE"/>
    <property type="match status" value="1"/>
</dbReference>
<reference evidence="11 12" key="1">
    <citation type="submission" date="2022-07" db="EMBL/GenBank/DDBJ databases">
        <title>Genome-wide signatures of adaptation to extreme environments.</title>
        <authorList>
            <person name="Cho C.H."/>
            <person name="Yoon H.S."/>
        </authorList>
    </citation>
    <scope>NUCLEOTIDE SEQUENCE [LARGE SCALE GENOMIC DNA]</scope>
    <source>
        <strain evidence="11 12">DBV 063 E5</strain>
    </source>
</reference>
<evidence type="ECO:0000256" key="3">
    <source>
        <dbReference type="ARBA" id="ARBA00022576"/>
    </source>
</evidence>
<dbReference type="Pfam" id="PF01063">
    <property type="entry name" value="Aminotran_4"/>
    <property type="match status" value="1"/>
</dbReference>
<keyword evidence="6 9" id="KW-0663">Pyridoxal phosphate</keyword>
<evidence type="ECO:0000256" key="9">
    <source>
        <dbReference type="RuleBase" id="RU004516"/>
    </source>
</evidence>
<dbReference type="GO" id="GO:0008652">
    <property type="term" value="P:amino acid biosynthetic process"/>
    <property type="evidence" value="ECO:0007669"/>
    <property type="project" value="UniProtKB-KW"/>
</dbReference>
<comment type="cofactor">
    <cofactor evidence="1 9">
        <name>pyridoxal 5'-phosphate</name>
        <dbReference type="ChEBI" id="CHEBI:597326"/>
    </cofactor>
</comment>
<evidence type="ECO:0000256" key="4">
    <source>
        <dbReference type="ARBA" id="ARBA00022605"/>
    </source>
</evidence>
<comment type="catalytic activity">
    <reaction evidence="10">
        <text>L-valine + 2-oxoglutarate = 3-methyl-2-oxobutanoate + L-glutamate</text>
        <dbReference type="Rhea" id="RHEA:24813"/>
        <dbReference type="ChEBI" id="CHEBI:11851"/>
        <dbReference type="ChEBI" id="CHEBI:16810"/>
        <dbReference type="ChEBI" id="CHEBI:29985"/>
        <dbReference type="ChEBI" id="CHEBI:57762"/>
        <dbReference type="EC" id="2.6.1.42"/>
    </reaction>
</comment>
<dbReference type="Gene3D" id="3.20.10.10">
    <property type="entry name" value="D-amino Acid Aminotransferase, subunit A, domain 2"/>
    <property type="match status" value="1"/>
</dbReference>
<organism evidence="11 12">
    <name type="scientific">Cyanidium caldarium</name>
    <name type="common">Red alga</name>
    <dbReference type="NCBI Taxonomy" id="2771"/>
    <lineage>
        <taxon>Eukaryota</taxon>
        <taxon>Rhodophyta</taxon>
        <taxon>Bangiophyceae</taxon>
        <taxon>Cyanidiales</taxon>
        <taxon>Cyanidiaceae</taxon>
        <taxon>Cyanidium</taxon>
    </lineage>
</organism>
<evidence type="ECO:0000313" key="11">
    <source>
        <dbReference type="EMBL" id="KAK4538187.1"/>
    </source>
</evidence>
<dbReference type="InterPro" id="IPR043131">
    <property type="entry name" value="BCAT-like_N"/>
</dbReference>
<dbReference type="InterPro" id="IPR043132">
    <property type="entry name" value="BCAT-like_C"/>
</dbReference>
<dbReference type="GO" id="GO:0009082">
    <property type="term" value="P:branched-chain amino acid biosynthetic process"/>
    <property type="evidence" value="ECO:0007669"/>
    <property type="project" value="UniProtKB-KW"/>
</dbReference>
<evidence type="ECO:0000256" key="1">
    <source>
        <dbReference type="ARBA" id="ARBA00001933"/>
    </source>
</evidence>
<dbReference type="GO" id="GO:0004084">
    <property type="term" value="F:branched-chain-amino-acid transaminase activity"/>
    <property type="evidence" value="ECO:0007669"/>
    <property type="project" value="UniProtKB-EC"/>
</dbReference>
<comment type="catalytic activity">
    <reaction evidence="10">
        <text>L-isoleucine + 2-oxoglutarate = (S)-3-methyl-2-oxopentanoate + L-glutamate</text>
        <dbReference type="Rhea" id="RHEA:24801"/>
        <dbReference type="ChEBI" id="CHEBI:16810"/>
        <dbReference type="ChEBI" id="CHEBI:29985"/>
        <dbReference type="ChEBI" id="CHEBI:35146"/>
        <dbReference type="ChEBI" id="CHEBI:58045"/>
        <dbReference type="EC" id="2.6.1.42"/>
    </reaction>
</comment>
<accession>A0AAV9J0S2</accession>
<evidence type="ECO:0000313" key="12">
    <source>
        <dbReference type="Proteomes" id="UP001301350"/>
    </source>
</evidence>
<sequence length="499" mass="54536">MANVRAINALLARHAGVWRVRGAKSVSLSGRRWFSVTCPDHPPASPPPLPLSHTMRASIALAEQRQRPVRGPYADRLEVERAVDSVENGGPTRAMRLLGAYCHYTERGAQPGEPRPDPLMGEFGRAFTDHMLECAFRQGEWQAPRIVPRHALALDPGASSLQYGLQIFEGMKVYRPKRPHWNAPTPDVVRLFRPLENMRRLYRSAARLALPLFDAHAMLQLLEEYVRVESAWVPQCDADEEGLTPALYLRPTLISTDARLGVRRPSEALFYVIASPALGSYYSSSNNTAAAGVTLFATDAFARAWPGGVGDAKCGGNYALGLVAQELAITEGCQQVLWLDAQQRVTEAGVMNFFVVFDDGAVCTPPVDTGMILPGVMRDSVLQLIRSGTVGAAPGGRAWRVHERALPIDELTRGIVSGRVVEAFGTGTAATISPVAGIRYREREYRFEARARPLSTALKRALDHICYGDESALEAHPWLHPVYGSGRPAAASASHTQFG</sequence>
<comment type="caution">
    <text evidence="11">The sequence shown here is derived from an EMBL/GenBank/DDBJ whole genome shotgun (WGS) entry which is preliminary data.</text>
</comment>
<proteinExistence type="inferred from homology"/>
<keyword evidence="12" id="KW-1185">Reference proteome</keyword>
<evidence type="ECO:0000256" key="6">
    <source>
        <dbReference type="ARBA" id="ARBA00022898"/>
    </source>
</evidence>
<keyword evidence="7 10" id="KW-0100">Branched-chain amino acid biosynthesis</keyword>
<dbReference type="InterPro" id="IPR005786">
    <property type="entry name" value="B_amino_transII"/>
</dbReference>
<evidence type="ECO:0000256" key="8">
    <source>
        <dbReference type="RuleBase" id="RU004106"/>
    </source>
</evidence>
<dbReference type="InterPro" id="IPR036038">
    <property type="entry name" value="Aminotransferase-like"/>
</dbReference>
<dbReference type="InterPro" id="IPR018300">
    <property type="entry name" value="Aminotrans_IV_CS"/>
</dbReference>
<dbReference type="Gene3D" id="3.30.470.10">
    <property type="match status" value="1"/>
</dbReference>
<keyword evidence="5 10" id="KW-0808">Transferase</keyword>
<gene>
    <name evidence="11" type="ORF">CDCA_CDCA16G4212</name>
</gene>
<dbReference type="InterPro" id="IPR033939">
    <property type="entry name" value="BCAT_family"/>
</dbReference>